<dbReference type="PANTHER" id="PTHR23115">
    <property type="entry name" value="TRANSLATION FACTOR"/>
    <property type="match status" value="1"/>
</dbReference>
<dbReference type="InterPro" id="IPR031157">
    <property type="entry name" value="G_TR_CS"/>
</dbReference>
<evidence type="ECO:0000256" key="10">
    <source>
        <dbReference type="ARBA" id="ARBA00022917"/>
    </source>
</evidence>
<dbReference type="GO" id="GO:0003924">
    <property type="term" value="F:GTPase activity"/>
    <property type="evidence" value="ECO:0007669"/>
    <property type="project" value="InterPro"/>
</dbReference>
<dbReference type="GO" id="GO:0000288">
    <property type="term" value="P:nuclear-transcribed mRNA catabolic process, deadenylation-dependent decay"/>
    <property type="evidence" value="ECO:0007669"/>
    <property type="project" value="InterPro"/>
</dbReference>
<dbReference type="Pfam" id="PF22594">
    <property type="entry name" value="GTP-eEF1A_C"/>
    <property type="match status" value="1"/>
</dbReference>
<dbReference type="FunFam" id="3.40.50.300:FF:000862">
    <property type="entry name" value="Eukaryotic peptide chain release factor GTP-binding subunit ERF3A"/>
    <property type="match status" value="1"/>
</dbReference>
<dbReference type="AlphaFoldDB" id="A0A9Q0J5E7"/>
<evidence type="ECO:0000256" key="8">
    <source>
        <dbReference type="ARBA" id="ARBA00022737"/>
    </source>
</evidence>
<dbReference type="PROSITE" id="PS00301">
    <property type="entry name" value="G_TR_1"/>
    <property type="match status" value="1"/>
</dbReference>
<dbReference type="GO" id="GO:0005525">
    <property type="term" value="F:GTP binding"/>
    <property type="evidence" value="ECO:0007669"/>
    <property type="project" value="UniProtKB-KW"/>
</dbReference>
<dbReference type="FunFam" id="2.40.30.10:FF:000020">
    <property type="entry name" value="Translation elongation factor EF-1"/>
    <property type="match status" value="1"/>
</dbReference>
<keyword evidence="9" id="KW-0547">Nucleotide-binding</keyword>
<dbReference type="CDD" id="cd04089">
    <property type="entry name" value="eRF3_II"/>
    <property type="match status" value="1"/>
</dbReference>
<dbReference type="Pfam" id="PF03144">
    <property type="entry name" value="GTP_EFTU_D2"/>
    <property type="match status" value="1"/>
</dbReference>
<dbReference type="InterPro" id="IPR050100">
    <property type="entry name" value="TRAFAC_GTPase_members"/>
</dbReference>
<dbReference type="Gene3D" id="3.40.50.300">
    <property type="entry name" value="P-loop containing nucleotide triphosphate hydrolases"/>
    <property type="match status" value="1"/>
</dbReference>
<dbReference type="SUPFAM" id="SSF50465">
    <property type="entry name" value="EF-Tu/eEF-1alpha/eIF2-gamma C-terminal domain"/>
    <property type="match status" value="1"/>
</dbReference>
<comment type="caution">
    <text evidence="17">The sequence shown here is derived from an EMBL/GenBank/DDBJ whole genome shotgun (WGS) entry which is preliminary data.</text>
</comment>
<evidence type="ECO:0000313" key="18">
    <source>
        <dbReference type="Proteomes" id="UP001141552"/>
    </source>
</evidence>
<accession>A0A9Q0J5E7</accession>
<keyword evidence="11" id="KW-0342">GTP-binding</keyword>
<dbReference type="SUPFAM" id="SSF52540">
    <property type="entry name" value="P-loop containing nucleoside triphosphate hydrolases"/>
    <property type="match status" value="1"/>
</dbReference>
<organism evidence="17 18">
    <name type="scientific">Turnera subulata</name>
    <dbReference type="NCBI Taxonomy" id="218843"/>
    <lineage>
        <taxon>Eukaryota</taxon>
        <taxon>Viridiplantae</taxon>
        <taxon>Streptophyta</taxon>
        <taxon>Embryophyta</taxon>
        <taxon>Tracheophyta</taxon>
        <taxon>Spermatophyta</taxon>
        <taxon>Magnoliopsida</taxon>
        <taxon>eudicotyledons</taxon>
        <taxon>Gunneridae</taxon>
        <taxon>Pentapetalae</taxon>
        <taxon>rosids</taxon>
        <taxon>fabids</taxon>
        <taxon>Malpighiales</taxon>
        <taxon>Passifloraceae</taxon>
        <taxon>Turnera</taxon>
    </lineage>
</organism>
<dbReference type="Pfam" id="PF00009">
    <property type="entry name" value="GTP_EFTU"/>
    <property type="match status" value="1"/>
</dbReference>
<keyword evidence="8" id="KW-0677">Repeat</keyword>
<evidence type="ECO:0000256" key="5">
    <source>
        <dbReference type="ARBA" id="ARBA00022481"/>
    </source>
</evidence>
<evidence type="ECO:0000256" key="15">
    <source>
        <dbReference type="ARBA" id="ARBA00031881"/>
    </source>
</evidence>
<evidence type="ECO:0000256" key="13">
    <source>
        <dbReference type="ARBA" id="ARBA00030210"/>
    </source>
</evidence>
<reference evidence="17" key="1">
    <citation type="submission" date="2022-02" db="EMBL/GenBank/DDBJ databases">
        <authorList>
            <person name="Henning P.M."/>
            <person name="McCubbin A.G."/>
            <person name="Shore J.S."/>
        </authorList>
    </citation>
    <scope>NUCLEOTIDE SEQUENCE</scope>
    <source>
        <strain evidence="17">F60SS</strain>
        <tissue evidence="17">Leaves</tissue>
    </source>
</reference>
<evidence type="ECO:0000256" key="4">
    <source>
        <dbReference type="ARBA" id="ARBA00015765"/>
    </source>
</evidence>
<keyword evidence="10" id="KW-0648">Protein biosynthesis</keyword>
<dbReference type="PRINTS" id="PR00315">
    <property type="entry name" value="ELONGATNFCT"/>
</dbReference>
<dbReference type="PROSITE" id="PS51722">
    <property type="entry name" value="G_TR_2"/>
    <property type="match status" value="1"/>
</dbReference>
<dbReference type="GO" id="GO:0003747">
    <property type="term" value="F:translation release factor activity"/>
    <property type="evidence" value="ECO:0007669"/>
    <property type="project" value="InterPro"/>
</dbReference>
<evidence type="ECO:0000313" key="17">
    <source>
        <dbReference type="EMBL" id="KAJ4828647.1"/>
    </source>
</evidence>
<evidence type="ECO:0000256" key="7">
    <source>
        <dbReference type="ARBA" id="ARBA00022553"/>
    </source>
</evidence>
<dbReference type="InterPro" id="IPR003285">
    <property type="entry name" value="Sup35"/>
</dbReference>
<comment type="function">
    <text evidence="1">This protein promotes the GTP-dependent binding of aminoacyl-tRNA to the A-site of ribosomes during protein biosynthesis.</text>
</comment>
<dbReference type="EMBL" id="JAKUCV010006118">
    <property type="protein sequence ID" value="KAJ4828647.1"/>
    <property type="molecule type" value="Genomic_DNA"/>
</dbReference>
<comment type="subcellular location">
    <subcellularLocation>
        <location evidence="2">Cytoplasm</location>
    </subcellularLocation>
</comment>
<dbReference type="OrthoDB" id="342024at2759"/>
<dbReference type="InterPro" id="IPR027417">
    <property type="entry name" value="P-loop_NTPase"/>
</dbReference>
<keyword evidence="18" id="KW-1185">Reference proteome</keyword>
<evidence type="ECO:0000256" key="14">
    <source>
        <dbReference type="ARBA" id="ARBA00030845"/>
    </source>
</evidence>
<keyword evidence="6" id="KW-0963">Cytoplasm</keyword>
<name>A0A9Q0J5E7_9ROSI</name>
<protein>
    <recommendedName>
        <fullName evidence="4">Eukaryotic peptide chain release factor GTP-binding subunit</fullName>
    </recommendedName>
    <alternativeName>
        <fullName evidence="15">ERF-3</fullName>
    </alternativeName>
    <alternativeName>
        <fullName evidence="14">ERF2</fullName>
    </alternativeName>
    <alternativeName>
        <fullName evidence="12">Polypeptide release factor 3</fullName>
    </alternativeName>
    <alternativeName>
        <fullName evidence="13">Translation release factor 3</fullName>
    </alternativeName>
</protein>
<comment type="similarity">
    <text evidence="3">Belongs to the TRAFAC class translation factor GTPase superfamily. Classic translation factor GTPase family. EF-Tu/EF-1A subfamily.</text>
</comment>
<evidence type="ECO:0000256" key="2">
    <source>
        <dbReference type="ARBA" id="ARBA00004496"/>
    </source>
</evidence>
<dbReference type="CDD" id="cd01883">
    <property type="entry name" value="EF1_alpha"/>
    <property type="match status" value="1"/>
</dbReference>
<keyword evidence="7" id="KW-0597">Phosphoprotein</keyword>
<evidence type="ECO:0000259" key="16">
    <source>
        <dbReference type="PROSITE" id="PS51722"/>
    </source>
</evidence>
<dbReference type="Proteomes" id="UP001141552">
    <property type="component" value="Unassembled WGS sequence"/>
</dbReference>
<dbReference type="SUPFAM" id="SSF50447">
    <property type="entry name" value="Translation proteins"/>
    <property type="match status" value="1"/>
</dbReference>
<dbReference type="GO" id="GO:0005737">
    <property type="term" value="C:cytoplasm"/>
    <property type="evidence" value="ECO:0007669"/>
    <property type="project" value="UniProtKB-SubCell"/>
</dbReference>
<evidence type="ECO:0000256" key="1">
    <source>
        <dbReference type="ARBA" id="ARBA00003982"/>
    </source>
</evidence>
<dbReference type="InterPro" id="IPR009001">
    <property type="entry name" value="Transl_elong_EF1A/Init_IF2_C"/>
</dbReference>
<dbReference type="InterPro" id="IPR054696">
    <property type="entry name" value="GTP-eEF1A_C"/>
</dbReference>
<evidence type="ECO:0000256" key="6">
    <source>
        <dbReference type="ARBA" id="ARBA00022490"/>
    </source>
</evidence>
<evidence type="ECO:0000256" key="9">
    <source>
        <dbReference type="ARBA" id="ARBA00022741"/>
    </source>
</evidence>
<reference evidence="17" key="2">
    <citation type="journal article" date="2023" name="Plants (Basel)">
        <title>Annotation of the Turnera subulata (Passifloraceae) Draft Genome Reveals the S-Locus Evolved after the Divergence of Turneroideae from Passifloroideae in a Stepwise Manner.</title>
        <authorList>
            <person name="Henning P.M."/>
            <person name="Roalson E.H."/>
            <person name="Mir W."/>
            <person name="McCubbin A.G."/>
            <person name="Shore J.S."/>
        </authorList>
    </citation>
    <scope>NUCLEOTIDE SEQUENCE</scope>
    <source>
        <strain evidence="17">F60SS</strain>
    </source>
</reference>
<dbReference type="InterPro" id="IPR004161">
    <property type="entry name" value="EFTu-like_2"/>
</dbReference>
<evidence type="ECO:0000256" key="11">
    <source>
        <dbReference type="ARBA" id="ARBA00023134"/>
    </source>
</evidence>
<keyword evidence="5" id="KW-0488">Methylation</keyword>
<dbReference type="CDD" id="cd03704">
    <property type="entry name" value="eRF3_C_III"/>
    <property type="match status" value="1"/>
</dbReference>
<dbReference type="PRINTS" id="PR01343">
    <property type="entry name" value="YEASTERF"/>
</dbReference>
<feature type="domain" description="Tr-type G" evidence="16">
    <location>
        <begin position="31"/>
        <end position="260"/>
    </location>
</feature>
<evidence type="ECO:0000256" key="3">
    <source>
        <dbReference type="ARBA" id="ARBA00007249"/>
    </source>
</evidence>
<dbReference type="InterPro" id="IPR009000">
    <property type="entry name" value="Transl_B-barrel_sf"/>
</dbReference>
<proteinExistence type="inferred from homology"/>
<sequence length="461" mass="51315">MEEELRLLQIDNPTPAQIATSLDEIEEENKKRHLSVVLIGHVDAGKSTVGGQILFLTGQVDDRTIQKYEKEAKEKSRESWYMAYIMDTNEEERAKGKTVEVGRAAFETEKTRFTILDSPGHKSYVPNMISAASQADVGVLVISAREGEFEAGYKRGGQTREHTQLAKTFGVSKLIVVINKMDDPTVNWSQQRYEEIKKEMRGFLKRSGYNVSKDIQVLPISGLLGTNMKTRMDRGVCSWWEGPSLFEALDAVEVPPPDPSGPFRMPISGKYKDMGTVVMGKVESGTVTEGDSLLVMPNNTPVKVLAVYCGEKKVRRAGPAENLAIRLSGIDDTDIFFGFVLSSVANPIGAVTEFVAQLKIHELPDKFVFSAGYKAILHIHSIVEECEIAELMHQIDMETKQPIPKKVYSVNNGALVICRIQVNNLICIEKFEDIRQLGRFSLRTKDKTVAIGIVIGLPLHQ</sequence>
<gene>
    <name evidence="17" type="ORF">Tsubulata_036136</name>
</gene>
<dbReference type="Gene3D" id="2.40.30.10">
    <property type="entry name" value="Translation factors"/>
    <property type="match status" value="2"/>
</dbReference>
<evidence type="ECO:0000256" key="12">
    <source>
        <dbReference type="ARBA" id="ARBA00029585"/>
    </source>
</evidence>
<dbReference type="InterPro" id="IPR000795">
    <property type="entry name" value="T_Tr_GTP-bd_dom"/>
</dbReference>